<comment type="similarity">
    <text evidence="2">Belongs to the porin LamB (TC 1.B.3) family.</text>
</comment>
<evidence type="ECO:0000256" key="8">
    <source>
        <dbReference type="ARBA" id="ARBA00023136"/>
    </source>
</evidence>
<dbReference type="InterPro" id="IPR050286">
    <property type="entry name" value="G_neg_Bact_CarbUptk_Porin"/>
</dbReference>
<dbReference type="InterPro" id="IPR036998">
    <property type="entry name" value="Porin_LamB_sf"/>
</dbReference>
<protein>
    <submittedName>
        <fullName evidence="10">Maltoporin</fullName>
    </submittedName>
</protein>
<dbReference type="KEGG" id="taj:C1A40_15175"/>
<organism evidence="10 11">
    <name type="scientific">Pseudotamlana carrageenivorans</name>
    <dbReference type="NCBI Taxonomy" id="2069432"/>
    <lineage>
        <taxon>Bacteria</taxon>
        <taxon>Pseudomonadati</taxon>
        <taxon>Bacteroidota</taxon>
        <taxon>Flavobacteriia</taxon>
        <taxon>Flavobacteriales</taxon>
        <taxon>Flavobacteriaceae</taxon>
        <taxon>Pseudotamlana</taxon>
    </lineage>
</organism>
<dbReference type="GO" id="GO:0009279">
    <property type="term" value="C:cell outer membrane"/>
    <property type="evidence" value="ECO:0007669"/>
    <property type="project" value="UniProtKB-SubCell"/>
</dbReference>
<keyword evidence="3" id="KW-0813">Transport</keyword>
<dbReference type="GO" id="GO:0015774">
    <property type="term" value="P:polysaccharide transport"/>
    <property type="evidence" value="ECO:0007669"/>
    <property type="project" value="TreeGrafter"/>
</dbReference>
<dbReference type="AlphaFoldDB" id="A0A2I7SLE5"/>
<evidence type="ECO:0000256" key="6">
    <source>
        <dbReference type="ARBA" id="ARBA00023065"/>
    </source>
</evidence>
<evidence type="ECO:0000256" key="9">
    <source>
        <dbReference type="ARBA" id="ARBA00023237"/>
    </source>
</evidence>
<keyword evidence="9" id="KW-0998">Cell outer membrane</keyword>
<evidence type="ECO:0000256" key="2">
    <source>
        <dbReference type="ARBA" id="ARBA00007055"/>
    </source>
</evidence>
<evidence type="ECO:0000256" key="7">
    <source>
        <dbReference type="ARBA" id="ARBA00023114"/>
    </source>
</evidence>
<keyword evidence="8" id="KW-0472">Membrane</keyword>
<dbReference type="GO" id="GO:0015144">
    <property type="term" value="F:carbohydrate transmembrane transporter activity"/>
    <property type="evidence" value="ECO:0007669"/>
    <property type="project" value="TreeGrafter"/>
</dbReference>
<dbReference type="SUPFAM" id="SSF56935">
    <property type="entry name" value="Porins"/>
    <property type="match status" value="1"/>
</dbReference>
<dbReference type="RefSeq" id="WP_102996636.1">
    <property type="nucleotide sequence ID" value="NZ_CP025938.1"/>
</dbReference>
<dbReference type="GO" id="GO:0006811">
    <property type="term" value="P:monoatomic ion transport"/>
    <property type="evidence" value="ECO:0007669"/>
    <property type="project" value="UniProtKB-KW"/>
</dbReference>
<keyword evidence="6" id="KW-0406">Ion transport</keyword>
<keyword evidence="4" id="KW-1134">Transmembrane beta strand</keyword>
<dbReference type="PANTHER" id="PTHR38762">
    <property type="entry name" value="CRYPTIC OUTER MEMBRANE PORIN BGLH-RELATED"/>
    <property type="match status" value="1"/>
</dbReference>
<keyword evidence="5" id="KW-0812">Transmembrane</keyword>
<dbReference type="Gene3D" id="2.40.170.10">
    <property type="entry name" value="Porin, LamB type"/>
    <property type="match status" value="1"/>
</dbReference>
<evidence type="ECO:0000313" key="10">
    <source>
        <dbReference type="EMBL" id="AUS06702.1"/>
    </source>
</evidence>
<proteinExistence type="inferred from homology"/>
<accession>A0A2I7SLE5</accession>
<sequence length="491" mass="55326">MSKKLPSTRSKNSCFFGSAFFILLFFIFSLNGFSQINYEYAKNKNLNFGSYGRVGVGWSFDNGGAIGHRLNLNNMGSIGGRLEEQDYLELVPNLTFNPQKGDSTEIHVQIRLAVYSTSLTTIGNSTTSSIGGLTFAMPEIYAEARNIRGSGLNVWIGSRFYRGADAHIADHFYFNDHSGQGVGVEYKKSRLSTIFVASVDTTSTLPPYFYLNFKTGTPSAALRQRTVFAGEHDFEIDANNSITALAEYHHMEEGGDHTAPEDANQDISEAENFPTDYGYVLGVRYHRNLKKLMSGSFNDFTLRYGGGIANGGDGGLSKTWLTFGAPDENSLRYNDAYSVALVNHAVFNFSNNYTLNAYVIYTISKGGADSNHRAPTYFEQEVFNKKVDFSVGTRHQFYLKDYLHLLAELHYSQRKDGTNPYASMTKFSFAPVLVPTGKRDIWARPHLRFVASLAYYNDFAKEQLYSPYLKFAGEKQWGYYFGFKAEWWLWK</sequence>
<reference evidence="11" key="1">
    <citation type="submission" date="2018-01" db="EMBL/GenBank/DDBJ databases">
        <title>Complete genome of Tamlana sp. UJ94.</title>
        <authorList>
            <person name="Jung J."/>
            <person name="Chung D."/>
            <person name="Bae S.S."/>
            <person name="Baek K."/>
        </authorList>
    </citation>
    <scope>NUCLEOTIDE SEQUENCE [LARGE SCALE GENOMIC DNA]</scope>
    <source>
        <strain evidence="11">UJ94</strain>
    </source>
</reference>
<dbReference type="GO" id="GO:0015288">
    <property type="term" value="F:porin activity"/>
    <property type="evidence" value="ECO:0007669"/>
    <property type="project" value="UniProtKB-KW"/>
</dbReference>
<dbReference type="InterPro" id="IPR003192">
    <property type="entry name" value="Porin_LamB"/>
</dbReference>
<evidence type="ECO:0000256" key="4">
    <source>
        <dbReference type="ARBA" id="ARBA00022452"/>
    </source>
</evidence>
<dbReference type="Pfam" id="PF02264">
    <property type="entry name" value="LamB"/>
    <property type="match status" value="1"/>
</dbReference>
<name>A0A2I7SLE5_9FLAO</name>
<evidence type="ECO:0000256" key="1">
    <source>
        <dbReference type="ARBA" id="ARBA00004571"/>
    </source>
</evidence>
<dbReference type="OrthoDB" id="5493648at2"/>
<gene>
    <name evidence="10" type="ORF">C1A40_15175</name>
</gene>
<keyword evidence="11" id="KW-1185">Reference proteome</keyword>
<evidence type="ECO:0000313" key="11">
    <source>
        <dbReference type="Proteomes" id="UP000236592"/>
    </source>
</evidence>
<keyword evidence="7" id="KW-0626">Porin</keyword>
<evidence type="ECO:0000256" key="3">
    <source>
        <dbReference type="ARBA" id="ARBA00022448"/>
    </source>
</evidence>
<dbReference type="GO" id="GO:0046930">
    <property type="term" value="C:pore complex"/>
    <property type="evidence" value="ECO:0007669"/>
    <property type="project" value="UniProtKB-KW"/>
</dbReference>
<evidence type="ECO:0000256" key="5">
    <source>
        <dbReference type="ARBA" id="ARBA00022692"/>
    </source>
</evidence>
<dbReference type="PANTHER" id="PTHR38762:SF1">
    <property type="entry name" value="CRYPTIC OUTER MEMBRANE PORIN BGLH-RELATED"/>
    <property type="match status" value="1"/>
</dbReference>
<dbReference type="EMBL" id="CP025938">
    <property type="protein sequence ID" value="AUS06702.1"/>
    <property type="molecule type" value="Genomic_DNA"/>
</dbReference>
<comment type="subcellular location">
    <subcellularLocation>
        <location evidence="1">Cell outer membrane</location>
        <topology evidence="1">Multi-pass membrane protein</topology>
    </subcellularLocation>
</comment>
<dbReference type="Proteomes" id="UP000236592">
    <property type="component" value="Chromosome"/>
</dbReference>